<dbReference type="NCBIfam" id="NF033788">
    <property type="entry name" value="HTH_metalloreg"/>
    <property type="match status" value="1"/>
</dbReference>
<name>A0A382U1V4_9ZZZZ</name>
<evidence type="ECO:0000256" key="1">
    <source>
        <dbReference type="ARBA" id="ARBA00023015"/>
    </source>
</evidence>
<dbReference type="EMBL" id="UINC01140677">
    <property type="protein sequence ID" value="SVD27967.1"/>
    <property type="molecule type" value="Genomic_DNA"/>
</dbReference>
<dbReference type="PROSITE" id="PS50987">
    <property type="entry name" value="HTH_ARSR_2"/>
    <property type="match status" value="1"/>
</dbReference>
<dbReference type="PANTHER" id="PTHR33154:SF18">
    <property type="entry name" value="ARSENICAL RESISTANCE OPERON REPRESSOR"/>
    <property type="match status" value="1"/>
</dbReference>
<evidence type="ECO:0000256" key="3">
    <source>
        <dbReference type="ARBA" id="ARBA00023163"/>
    </source>
</evidence>
<sequence length="116" mass="12662">MNIDMITTVATDPLNACCPPATEAALDPDTAGRLAEVFTVLADPTRLRLFSLIACQPEGICACDMVGSLDRSQPTVSHHLKVLFEAGLVDRERRGRWVWYRARTDALTDAASLITC</sequence>
<proteinExistence type="predicted"/>
<dbReference type="PANTHER" id="PTHR33154">
    <property type="entry name" value="TRANSCRIPTIONAL REGULATOR, ARSR FAMILY"/>
    <property type="match status" value="1"/>
</dbReference>
<dbReference type="InterPro" id="IPR051081">
    <property type="entry name" value="HTH_MetalResp_TranReg"/>
</dbReference>
<keyword evidence="3" id="KW-0804">Transcription</keyword>
<dbReference type="SMART" id="SM00418">
    <property type="entry name" value="HTH_ARSR"/>
    <property type="match status" value="1"/>
</dbReference>
<keyword evidence="2" id="KW-0238">DNA-binding</keyword>
<dbReference type="SUPFAM" id="SSF46785">
    <property type="entry name" value="Winged helix' DNA-binding domain"/>
    <property type="match status" value="1"/>
</dbReference>
<protein>
    <recommendedName>
        <fullName evidence="4">HTH arsR-type domain-containing protein</fullName>
    </recommendedName>
</protein>
<dbReference type="GO" id="GO:0003700">
    <property type="term" value="F:DNA-binding transcription factor activity"/>
    <property type="evidence" value="ECO:0007669"/>
    <property type="project" value="InterPro"/>
</dbReference>
<dbReference type="AlphaFoldDB" id="A0A382U1V4"/>
<reference evidence="5" key="1">
    <citation type="submission" date="2018-05" db="EMBL/GenBank/DDBJ databases">
        <authorList>
            <person name="Lanie J.A."/>
            <person name="Ng W.-L."/>
            <person name="Kazmierczak K.M."/>
            <person name="Andrzejewski T.M."/>
            <person name="Davidsen T.M."/>
            <person name="Wayne K.J."/>
            <person name="Tettelin H."/>
            <person name="Glass J.I."/>
            <person name="Rusch D."/>
            <person name="Podicherti R."/>
            <person name="Tsui H.-C.T."/>
            <person name="Winkler M.E."/>
        </authorList>
    </citation>
    <scope>NUCLEOTIDE SEQUENCE</scope>
</reference>
<dbReference type="InterPro" id="IPR001845">
    <property type="entry name" value="HTH_ArsR_DNA-bd_dom"/>
</dbReference>
<evidence type="ECO:0000259" key="4">
    <source>
        <dbReference type="PROSITE" id="PS50987"/>
    </source>
</evidence>
<dbReference type="PRINTS" id="PR00778">
    <property type="entry name" value="HTHARSR"/>
</dbReference>
<dbReference type="PROSITE" id="PS00846">
    <property type="entry name" value="HTH_ARSR_1"/>
    <property type="match status" value="1"/>
</dbReference>
<dbReference type="InterPro" id="IPR036390">
    <property type="entry name" value="WH_DNA-bd_sf"/>
</dbReference>
<organism evidence="5">
    <name type="scientific">marine metagenome</name>
    <dbReference type="NCBI Taxonomy" id="408172"/>
    <lineage>
        <taxon>unclassified sequences</taxon>
        <taxon>metagenomes</taxon>
        <taxon>ecological metagenomes</taxon>
    </lineage>
</organism>
<keyword evidence="1" id="KW-0805">Transcription regulation</keyword>
<dbReference type="InterPro" id="IPR036388">
    <property type="entry name" value="WH-like_DNA-bd_sf"/>
</dbReference>
<feature type="domain" description="HTH arsR-type" evidence="4">
    <location>
        <begin position="26"/>
        <end position="116"/>
    </location>
</feature>
<dbReference type="Pfam" id="PF01022">
    <property type="entry name" value="HTH_5"/>
    <property type="match status" value="1"/>
</dbReference>
<dbReference type="Gene3D" id="1.10.10.10">
    <property type="entry name" value="Winged helix-like DNA-binding domain superfamily/Winged helix DNA-binding domain"/>
    <property type="match status" value="1"/>
</dbReference>
<dbReference type="CDD" id="cd00090">
    <property type="entry name" value="HTH_ARSR"/>
    <property type="match status" value="1"/>
</dbReference>
<gene>
    <name evidence="5" type="ORF">METZ01_LOCUS380821</name>
</gene>
<dbReference type="InterPro" id="IPR018334">
    <property type="entry name" value="ArsR_HTH"/>
</dbReference>
<accession>A0A382U1V4</accession>
<evidence type="ECO:0000313" key="5">
    <source>
        <dbReference type="EMBL" id="SVD27967.1"/>
    </source>
</evidence>
<evidence type="ECO:0000256" key="2">
    <source>
        <dbReference type="ARBA" id="ARBA00023125"/>
    </source>
</evidence>
<dbReference type="GO" id="GO:0003677">
    <property type="term" value="F:DNA binding"/>
    <property type="evidence" value="ECO:0007669"/>
    <property type="project" value="UniProtKB-KW"/>
</dbReference>
<dbReference type="InterPro" id="IPR011991">
    <property type="entry name" value="ArsR-like_HTH"/>
</dbReference>